<dbReference type="EMBL" id="JAUHLN010000009">
    <property type="protein sequence ID" value="MDN4075974.1"/>
    <property type="molecule type" value="Genomic_DNA"/>
</dbReference>
<dbReference type="Pfam" id="PF13556">
    <property type="entry name" value="HTH_30"/>
    <property type="match status" value="1"/>
</dbReference>
<dbReference type="Gene3D" id="1.10.10.2840">
    <property type="entry name" value="PucR C-terminal helix-turn-helix domain"/>
    <property type="match status" value="1"/>
</dbReference>
<dbReference type="PANTHER" id="PTHR33744:SF1">
    <property type="entry name" value="DNA-BINDING TRANSCRIPTIONAL ACTIVATOR ADER"/>
    <property type="match status" value="1"/>
</dbReference>
<dbReference type="RefSeq" id="WP_290402085.1">
    <property type="nucleotide sequence ID" value="NZ_JAUHLN010000009.1"/>
</dbReference>
<evidence type="ECO:0000259" key="2">
    <source>
        <dbReference type="Pfam" id="PF07905"/>
    </source>
</evidence>
<comment type="caution">
    <text evidence="5">The sequence shown here is derived from an EMBL/GenBank/DDBJ whole genome shotgun (WGS) entry which is preliminary data.</text>
</comment>
<evidence type="ECO:0000259" key="4">
    <source>
        <dbReference type="Pfam" id="PF17853"/>
    </source>
</evidence>
<dbReference type="Pfam" id="PF17853">
    <property type="entry name" value="GGDEF_2"/>
    <property type="match status" value="1"/>
</dbReference>
<reference evidence="5" key="1">
    <citation type="submission" date="2023-06" db="EMBL/GenBank/DDBJ databases">
        <title>Draft Genome Sequences of Representative Paenibacillus Polymyxa, Bacillus cereus, Fictibacillus sp., and Brevibacillus agri Strains Isolated from Amazonian Dark Earth.</title>
        <authorList>
            <person name="Pellegrinetti T.A."/>
            <person name="Cunha I.C.M."/>
            <person name="Chaves M.G."/>
            <person name="Freitas A.S."/>
            <person name="Silva A.V.R."/>
            <person name="Tsai S.M."/>
            <person name="Mendes L.W."/>
        </authorList>
    </citation>
    <scope>NUCLEOTIDE SEQUENCE</scope>
    <source>
        <strain evidence="5">CENA-BCM004</strain>
    </source>
</reference>
<evidence type="ECO:0000259" key="3">
    <source>
        <dbReference type="Pfam" id="PF13556"/>
    </source>
</evidence>
<sequence length="559" mass="64213">MKFTMKCVLDSDILEPAKVRTAAHNLENIPVEWISVMEYPVENYIRKNEFVLSTAIGCHENLVVFQNFVRDVIDSGAAAMAIALGRYVEEIPEEVLQIAEEHDFPIIELPWGIRFSDITQTVLSKINRWQKKTVDCSEELQKELLYLFLTDGTLSQAADIIEEKTGLPAAIVDTDGILKGRSKNADSLTAKWEEYVQSVSHPELWNPEDYLSKDIGWIYLKDSIIQVKIRTTNKINGFLLLEQPSEVLLNSLFTNGEEYMLEYAATATSLWFQRETTIKETELRLRDDFVWSLAKGEYDSWDHILSRAKSLDYNVNLPYVCILGFAENLESIFEKTEADKATYEQWLQVTTRAIEEQVILSRESIHRKVMATYQRERLIVFLEAPLNQVKDTFNLFLDNVESRLKKRFPGLIMSWGIGENHAGIQTFHDSFNDARIALDIGRRQIGPGYRHTYSNTGILRILVTISKNSDVFAVILSTIGRLIDYDNKRGGDLIHTLTSYIRNQGNVSQTARALHVHRHTLLYRLKKIETLTGRSLMNPDDLFLLDLSIKLWSISHNQE</sequence>
<dbReference type="InterPro" id="IPR025736">
    <property type="entry name" value="PucR_C-HTH_dom"/>
</dbReference>
<dbReference type="Pfam" id="PF07905">
    <property type="entry name" value="PucR"/>
    <property type="match status" value="1"/>
</dbReference>
<protein>
    <submittedName>
        <fullName evidence="5">PucR family transcriptional regulator ligand-binding domain-containing protein</fullName>
    </submittedName>
</protein>
<dbReference type="InterPro" id="IPR041522">
    <property type="entry name" value="CdaR_GGDEF"/>
</dbReference>
<dbReference type="InterPro" id="IPR042070">
    <property type="entry name" value="PucR_C-HTH_sf"/>
</dbReference>
<accession>A0ABT8EDI7</accession>
<gene>
    <name evidence="5" type="ORF">QYF49_23820</name>
</gene>
<organism evidence="5 6">
    <name type="scientific">Fictibacillus terranigra</name>
    <dbReference type="NCBI Taxonomy" id="3058424"/>
    <lineage>
        <taxon>Bacteria</taxon>
        <taxon>Bacillati</taxon>
        <taxon>Bacillota</taxon>
        <taxon>Bacilli</taxon>
        <taxon>Bacillales</taxon>
        <taxon>Fictibacillaceae</taxon>
        <taxon>Fictibacillus</taxon>
    </lineage>
</organism>
<feature type="domain" description="PucR C-terminal helix-turn-helix" evidence="3">
    <location>
        <begin position="493"/>
        <end position="550"/>
    </location>
</feature>
<dbReference type="PANTHER" id="PTHR33744">
    <property type="entry name" value="CARBOHYDRATE DIACID REGULATOR"/>
    <property type="match status" value="1"/>
</dbReference>
<evidence type="ECO:0000313" key="5">
    <source>
        <dbReference type="EMBL" id="MDN4075974.1"/>
    </source>
</evidence>
<dbReference type="InterPro" id="IPR051448">
    <property type="entry name" value="CdaR-like_regulators"/>
</dbReference>
<feature type="domain" description="CdaR GGDEF-like" evidence="4">
    <location>
        <begin position="300"/>
        <end position="440"/>
    </location>
</feature>
<dbReference type="InterPro" id="IPR012914">
    <property type="entry name" value="PucR_dom"/>
</dbReference>
<keyword evidence="6" id="KW-1185">Reference proteome</keyword>
<proteinExistence type="inferred from homology"/>
<evidence type="ECO:0000313" key="6">
    <source>
        <dbReference type="Proteomes" id="UP001168694"/>
    </source>
</evidence>
<dbReference type="SUPFAM" id="SSF46689">
    <property type="entry name" value="Homeodomain-like"/>
    <property type="match status" value="1"/>
</dbReference>
<name>A0ABT8EDI7_9BACL</name>
<feature type="domain" description="Purine catabolism PurC-like" evidence="2">
    <location>
        <begin position="8"/>
        <end position="126"/>
    </location>
</feature>
<dbReference type="Proteomes" id="UP001168694">
    <property type="component" value="Unassembled WGS sequence"/>
</dbReference>
<dbReference type="InterPro" id="IPR009057">
    <property type="entry name" value="Homeodomain-like_sf"/>
</dbReference>
<comment type="similarity">
    <text evidence="1">Belongs to the CdaR family.</text>
</comment>
<evidence type="ECO:0000256" key="1">
    <source>
        <dbReference type="ARBA" id="ARBA00006754"/>
    </source>
</evidence>